<evidence type="ECO:0000313" key="3">
    <source>
        <dbReference type="Proteomes" id="UP000020467"/>
    </source>
</evidence>
<dbReference type="AlphaFoldDB" id="A0A010QRN0"/>
<accession>A0A010QRN0</accession>
<proteinExistence type="predicted"/>
<dbReference type="OrthoDB" id="10651524at2759"/>
<feature type="region of interest" description="Disordered" evidence="1">
    <location>
        <begin position="268"/>
        <end position="300"/>
    </location>
</feature>
<comment type="caution">
    <text evidence="2">The sequence shown here is derived from an EMBL/GenBank/DDBJ whole genome shotgun (WGS) entry which is preliminary data.</text>
</comment>
<evidence type="ECO:0000256" key="1">
    <source>
        <dbReference type="SAM" id="MobiDB-lite"/>
    </source>
</evidence>
<keyword evidence="3" id="KW-1185">Reference proteome</keyword>
<organism evidence="2 3">
    <name type="scientific">Colletotrichum fioriniae PJ7</name>
    <dbReference type="NCBI Taxonomy" id="1445577"/>
    <lineage>
        <taxon>Eukaryota</taxon>
        <taxon>Fungi</taxon>
        <taxon>Dikarya</taxon>
        <taxon>Ascomycota</taxon>
        <taxon>Pezizomycotina</taxon>
        <taxon>Sordariomycetes</taxon>
        <taxon>Hypocreomycetidae</taxon>
        <taxon>Glomerellales</taxon>
        <taxon>Glomerellaceae</taxon>
        <taxon>Colletotrichum</taxon>
        <taxon>Colletotrichum acutatum species complex</taxon>
    </lineage>
</organism>
<reference evidence="2 3" key="1">
    <citation type="submission" date="2014-02" db="EMBL/GenBank/DDBJ databases">
        <title>The genome sequence of Colletotrichum fioriniae PJ7.</title>
        <authorList>
            <person name="Baroncelli R."/>
            <person name="Thon M.R."/>
        </authorList>
    </citation>
    <scope>NUCLEOTIDE SEQUENCE [LARGE SCALE GENOMIC DNA]</scope>
    <source>
        <strain evidence="2 3">PJ7</strain>
    </source>
</reference>
<evidence type="ECO:0000313" key="2">
    <source>
        <dbReference type="EMBL" id="EXF82787.1"/>
    </source>
</evidence>
<name>A0A010QRN0_9PEZI</name>
<dbReference type="KEGG" id="cfj:CFIO01_12461"/>
<protein>
    <submittedName>
        <fullName evidence="2">Uncharacterized protein</fullName>
    </submittedName>
</protein>
<gene>
    <name evidence="2" type="ORF">CFIO01_12461</name>
</gene>
<dbReference type="HOGENOM" id="CLU_927514_0_0_1"/>
<dbReference type="Proteomes" id="UP000020467">
    <property type="component" value="Unassembled WGS sequence"/>
</dbReference>
<sequence>MGGSNNLPQLVYYCKSDYQQHPTLWVGLLTDVIEFHGNGSRKAPLESESNVEFGRLTGLVSEECPTALELYDGETGQDETDDVWRTRNATEEVNAGELAYPQRRAWVQGAEKISISSHDHDFQPLVSDKRALISDEPPRTGLVGVESAVGLARGRKLYEEECSEMRTLGASCPTYWVSVPRKSVPDGSADTEVFRGQDNRTHRDTIIQILSYVSEASKVHTYPRPDVTRGVTLALRNHCTLPKPIRYRVVFSSKKDGGIVVGYEKGLSSPKCAASDDKPPLFQRPLSPPVDLPKGFSVHQ</sequence>
<dbReference type="EMBL" id="JARH01000274">
    <property type="protein sequence ID" value="EXF82787.1"/>
    <property type="molecule type" value="Genomic_DNA"/>
</dbReference>